<dbReference type="InterPro" id="IPR015797">
    <property type="entry name" value="NUDIX_hydrolase-like_dom_sf"/>
</dbReference>
<evidence type="ECO:0000256" key="5">
    <source>
        <dbReference type="ARBA" id="ARBA00022842"/>
    </source>
</evidence>
<feature type="domain" description="Nudix hydrolase" evidence="7">
    <location>
        <begin position="6"/>
        <end position="145"/>
    </location>
</feature>
<reference evidence="8 9" key="1">
    <citation type="submission" date="2023-06" db="EMBL/GenBank/DDBJ databases">
        <title>Five Gram-positive bacteria isolated from mangrove sediments in Shenzhen, Guangdong, China.</title>
        <authorList>
            <person name="Yu S."/>
            <person name="Zheng W."/>
            <person name="Huang Y."/>
        </authorList>
    </citation>
    <scope>NUCLEOTIDE SEQUENCE [LARGE SCALE GENOMIC DNA]</scope>
    <source>
        <strain evidence="8 9">SaN35-3</strain>
    </source>
</reference>
<comment type="cofactor">
    <cofactor evidence="1">
        <name>Mg(2+)</name>
        <dbReference type="ChEBI" id="CHEBI:18420"/>
    </cofactor>
</comment>
<organism evidence="8 9">
    <name type="scientific">Bacillus carboniphilus</name>
    <dbReference type="NCBI Taxonomy" id="86663"/>
    <lineage>
        <taxon>Bacteria</taxon>
        <taxon>Bacillati</taxon>
        <taxon>Bacillota</taxon>
        <taxon>Bacilli</taxon>
        <taxon>Bacillales</taxon>
        <taxon>Bacillaceae</taxon>
        <taxon>Bacillus</taxon>
    </lineage>
</organism>
<evidence type="ECO:0000256" key="6">
    <source>
        <dbReference type="RuleBase" id="RU003476"/>
    </source>
</evidence>
<evidence type="ECO:0000313" key="8">
    <source>
        <dbReference type="EMBL" id="WLR44306.1"/>
    </source>
</evidence>
<dbReference type="InterPro" id="IPR014078">
    <property type="entry name" value="Nudix_YtkD"/>
</dbReference>
<comment type="similarity">
    <text evidence="2 6">Belongs to the Nudix hydrolase family.</text>
</comment>
<dbReference type="InterPro" id="IPR020084">
    <property type="entry name" value="NUDIX_hydrolase_CS"/>
</dbReference>
<evidence type="ECO:0000256" key="1">
    <source>
        <dbReference type="ARBA" id="ARBA00001946"/>
    </source>
</evidence>
<evidence type="ECO:0000313" key="9">
    <source>
        <dbReference type="Proteomes" id="UP001197974"/>
    </source>
</evidence>
<proteinExistence type="inferred from homology"/>
<dbReference type="PANTHER" id="PTHR43758">
    <property type="entry name" value="7,8-DIHYDRO-8-OXOGUANINE TRIPHOSPHATASE"/>
    <property type="match status" value="1"/>
</dbReference>
<evidence type="ECO:0000256" key="3">
    <source>
        <dbReference type="ARBA" id="ARBA00022723"/>
    </source>
</evidence>
<dbReference type="PRINTS" id="PR00502">
    <property type="entry name" value="NUDIXFAMILY"/>
</dbReference>
<protein>
    <submittedName>
        <fullName evidence="8">Nucleoside triphosphatase YtkD</fullName>
    </submittedName>
</protein>
<gene>
    <name evidence="8" type="primary">ytkD</name>
    <name evidence="8" type="ORF">LC087_09385</name>
</gene>
<keyword evidence="5" id="KW-0460">Magnesium</keyword>
<keyword evidence="9" id="KW-1185">Reference proteome</keyword>
<dbReference type="InterPro" id="IPR020476">
    <property type="entry name" value="Nudix_hydrolase"/>
</dbReference>
<dbReference type="Proteomes" id="UP001197974">
    <property type="component" value="Chromosome"/>
</dbReference>
<dbReference type="SUPFAM" id="SSF55811">
    <property type="entry name" value="Nudix"/>
    <property type="match status" value="1"/>
</dbReference>
<dbReference type="EMBL" id="CP129013">
    <property type="protein sequence ID" value="WLR44306.1"/>
    <property type="molecule type" value="Genomic_DNA"/>
</dbReference>
<evidence type="ECO:0000259" key="7">
    <source>
        <dbReference type="PROSITE" id="PS51462"/>
    </source>
</evidence>
<dbReference type="PROSITE" id="PS00893">
    <property type="entry name" value="NUDIX_BOX"/>
    <property type="match status" value="1"/>
</dbReference>
<evidence type="ECO:0000256" key="4">
    <source>
        <dbReference type="ARBA" id="ARBA00022801"/>
    </source>
</evidence>
<dbReference type="InterPro" id="IPR000086">
    <property type="entry name" value="NUDIX_hydrolase_dom"/>
</dbReference>
<dbReference type="CDD" id="cd04665">
    <property type="entry name" value="NUDIX_RppH"/>
    <property type="match status" value="1"/>
</dbReference>
<keyword evidence="3" id="KW-0479">Metal-binding</keyword>
<dbReference type="Pfam" id="PF00293">
    <property type="entry name" value="NUDIX"/>
    <property type="match status" value="1"/>
</dbReference>
<keyword evidence="4 6" id="KW-0378">Hydrolase</keyword>
<dbReference type="PANTHER" id="PTHR43758:SF8">
    <property type="entry name" value="8-OXO-DGTP DIPHOSPHATASE YTKD-RELATED"/>
    <property type="match status" value="1"/>
</dbReference>
<name>A0ABY9JY37_9BACI</name>
<evidence type="ECO:0000256" key="2">
    <source>
        <dbReference type="ARBA" id="ARBA00005582"/>
    </source>
</evidence>
<dbReference type="NCBIfam" id="TIGR02705">
    <property type="entry name" value="nudix_YtkD"/>
    <property type="match status" value="1"/>
</dbReference>
<dbReference type="Gene3D" id="3.90.79.10">
    <property type="entry name" value="Nucleoside Triphosphate Pyrophosphohydrolase"/>
    <property type="match status" value="1"/>
</dbReference>
<dbReference type="PROSITE" id="PS51462">
    <property type="entry name" value="NUDIX"/>
    <property type="match status" value="1"/>
</dbReference>
<sequence>MSYFYDYYRNQIQLSFDDHPFSENPKHVWVVCRFDHHWLLTKHKHRGFEFPGGKVEEGEIPLEAACREVEEETGGIVNEIKYIGQYKVVGKGSCIIKNIYFAYVSSIVKKHHYFETWGPILVKEFPNKIIDDDRYSFIMKDDVLPMTMEYIEESGYVVSGDE</sequence>
<accession>A0ABY9JY37</accession>